<dbReference type="EMBL" id="JOWA01000088">
    <property type="protein sequence ID" value="KEZ44307.1"/>
    <property type="molecule type" value="Genomic_DNA"/>
</dbReference>
<evidence type="ECO:0000256" key="14">
    <source>
        <dbReference type="SAM" id="MobiDB-lite"/>
    </source>
</evidence>
<accession>A0A084GAE5</accession>
<dbReference type="InterPro" id="IPR026858">
    <property type="entry name" value="Vezatin"/>
</dbReference>
<comment type="similarity">
    <text evidence="4">Belongs to the vezatin family.</text>
</comment>
<organism evidence="17 18">
    <name type="scientific">Pseudallescheria apiosperma</name>
    <name type="common">Scedosporium apiospermum</name>
    <dbReference type="NCBI Taxonomy" id="563466"/>
    <lineage>
        <taxon>Eukaryota</taxon>
        <taxon>Fungi</taxon>
        <taxon>Dikarya</taxon>
        <taxon>Ascomycota</taxon>
        <taxon>Pezizomycotina</taxon>
        <taxon>Sordariomycetes</taxon>
        <taxon>Hypocreomycetidae</taxon>
        <taxon>Microascales</taxon>
        <taxon>Microascaceae</taxon>
        <taxon>Scedosporium</taxon>
    </lineage>
</organism>
<dbReference type="GO" id="GO:0017022">
    <property type="term" value="F:myosin binding"/>
    <property type="evidence" value="ECO:0007669"/>
    <property type="project" value="InterPro"/>
</dbReference>
<evidence type="ECO:0000313" key="17">
    <source>
        <dbReference type="EMBL" id="KEZ44307.1"/>
    </source>
</evidence>
<keyword evidence="7 15" id="KW-0812">Transmembrane</keyword>
<dbReference type="AlphaFoldDB" id="A0A084GAE5"/>
<evidence type="ECO:0000256" key="2">
    <source>
        <dbReference type="ARBA" id="ARBA00004536"/>
    </source>
</evidence>
<protein>
    <recommendedName>
        <fullName evidence="5">Vezatin</fullName>
    </recommendedName>
</protein>
<dbReference type="GO" id="GO:0098609">
    <property type="term" value="P:cell-cell adhesion"/>
    <property type="evidence" value="ECO:0007669"/>
    <property type="project" value="InterPro"/>
</dbReference>
<proteinExistence type="inferred from homology"/>
<keyword evidence="18" id="KW-1185">Reference proteome</keyword>
<evidence type="ECO:0000256" key="6">
    <source>
        <dbReference type="ARBA" id="ARBA00022475"/>
    </source>
</evidence>
<gene>
    <name evidence="17" type="ORF">SAPIO_CDS3270</name>
</gene>
<sequence>METVVQDHTPLADYLIGEGEADASDWATPDLEPDFSSSPPSSPGFAPKGRPTVRSRFRSNAPPPIRLEIPKRSPLRSLKSRYSAVVTSRIDKADNAKFLEQFRYIIVASQLLTGHAGFSQNAYLTSTHDPNSSKTPGEELPPAPAVLVSVTGAVVAAFLAAWLAAGGYTSLNKRRLFLLALLVALVAVVAPIYFKRQWVKYRRDQAISEVSSFVSASQSLDSASGAALSLIQEVELVSRGYRISAPLPPISRIEDRSQSRKCLRLRRALKACYVETIPVYSQATAVVKGFSEQLDLEKYFDIYDISDFDISDARRGYSEEEFDDAESLRTLKVLAARFLTIRKMFLCALLALDANTDGNDLMRWTTAVEALISLRQNTSQAYERLSTVLSQEESFPTPPTPKVPLTPGRERWRSQMRKLNSLSTGIRGLQAKLQLLREESDRALDESSDISELGPTLMSQYDSIGVDLKELIQAWEEGKAALALGIDRNEKRLSSISTLISPSSSLSGLTTVEEGTVQDAFKILNGDARPATMLPEDFPGDAEVLFEAVALPRPRSLLTREERIAKMREERERKEQAREKVESTRGMLRELEMVINLRPRPRTMPASGRVVSM</sequence>
<dbReference type="OMA" id="DANTNML"/>
<dbReference type="GO" id="GO:0005634">
    <property type="term" value="C:nucleus"/>
    <property type="evidence" value="ECO:0007669"/>
    <property type="project" value="UniProtKB-SubCell"/>
</dbReference>
<dbReference type="VEuPathDB" id="FungiDB:SAPIO_CDS3270"/>
<evidence type="ECO:0000256" key="10">
    <source>
        <dbReference type="ARBA" id="ARBA00023054"/>
    </source>
</evidence>
<feature type="region of interest" description="Disordered" evidence="14">
    <location>
        <begin position="23"/>
        <end position="70"/>
    </location>
</feature>
<dbReference type="RefSeq" id="XP_016644106.1">
    <property type="nucleotide sequence ID" value="XM_016786100.1"/>
</dbReference>
<dbReference type="GeneID" id="27722342"/>
<evidence type="ECO:0000259" key="16">
    <source>
        <dbReference type="Pfam" id="PF12632"/>
    </source>
</evidence>
<evidence type="ECO:0000256" key="1">
    <source>
        <dbReference type="ARBA" id="ARBA00004123"/>
    </source>
</evidence>
<dbReference type="PANTHER" id="PTHR15989:SF5">
    <property type="entry name" value="VEZATIN"/>
    <property type="match status" value="1"/>
</dbReference>
<feature type="domain" description="Myosin-binding" evidence="16">
    <location>
        <begin position="156"/>
        <end position="433"/>
    </location>
</feature>
<evidence type="ECO:0000256" key="12">
    <source>
        <dbReference type="ARBA" id="ARBA00023242"/>
    </source>
</evidence>
<evidence type="ECO:0000256" key="4">
    <source>
        <dbReference type="ARBA" id="ARBA00007245"/>
    </source>
</evidence>
<feature type="transmembrane region" description="Helical" evidence="15">
    <location>
        <begin position="176"/>
        <end position="194"/>
    </location>
</feature>
<evidence type="ECO:0000256" key="5">
    <source>
        <dbReference type="ARBA" id="ARBA00018125"/>
    </source>
</evidence>
<dbReference type="KEGG" id="sapo:SAPIO_CDS3270"/>
<feature type="coiled-coil region" evidence="13">
    <location>
        <begin position="419"/>
        <end position="446"/>
    </location>
</feature>
<reference evidence="17 18" key="1">
    <citation type="journal article" date="2014" name="Genome Announc.">
        <title>Draft genome sequence of the pathogenic fungus Scedosporium apiospermum.</title>
        <authorList>
            <person name="Vandeputte P."/>
            <person name="Ghamrawi S."/>
            <person name="Rechenmann M."/>
            <person name="Iltis A."/>
            <person name="Giraud S."/>
            <person name="Fleury M."/>
            <person name="Thornton C."/>
            <person name="Delhaes L."/>
            <person name="Meyer W."/>
            <person name="Papon N."/>
            <person name="Bouchara J.P."/>
        </authorList>
    </citation>
    <scope>NUCLEOTIDE SEQUENCE [LARGE SCALE GENOMIC DNA]</scope>
    <source>
        <strain evidence="17 18">IHEM 14462</strain>
    </source>
</reference>
<name>A0A084GAE5_PSEDA</name>
<evidence type="ECO:0000256" key="8">
    <source>
        <dbReference type="ARBA" id="ARBA00022949"/>
    </source>
</evidence>
<keyword evidence="11 15" id="KW-0472">Membrane</keyword>
<comment type="subcellular location">
    <subcellularLocation>
        <location evidence="2">Cell junction</location>
        <location evidence="2">Adherens junction</location>
    </subcellularLocation>
    <subcellularLocation>
        <location evidence="3">Cell membrane</location>
        <topology evidence="3">Multi-pass membrane protein</topology>
    </subcellularLocation>
    <subcellularLocation>
        <location evidence="1">Nucleus</location>
    </subcellularLocation>
</comment>
<evidence type="ECO:0000256" key="3">
    <source>
        <dbReference type="ARBA" id="ARBA00004651"/>
    </source>
</evidence>
<keyword evidence="9 15" id="KW-1133">Transmembrane helix</keyword>
<evidence type="ECO:0000256" key="11">
    <source>
        <dbReference type="ARBA" id="ARBA00023136"/>
    </source>
</evidence>
<evidence type="ECO:0000256" key="7">
    <source>
        <dbReference type="ARBA" id="ARBA00022692"/>
    </source>
</evidence>
<evidence type="ECO:0000256" key="9">
    <source>
        <dbReference type="ARBA" id="ARBA00022989"/>
    </source>
</evidence>
<keyword evidence="6" id="KW-1003">Cell membrane</keyword>
<dbReference type="PANTHER" id="PTHR15989">
    <property type="entry name" value="VEZATIN"/>
    <property type="match status" value="1"/>
</dbReference>
<feature type="coiled-coil region" evidence="13">
    <location>
        <begin position="557"/>
        <end position="594"/>
    </location>
</feature>
<feature type="transmembrane region" description="Helical" evidence="15">
    <location>
        <begin position="143"/>
        <end position="164"/>
    </location>
</feature>
<dbReference type="OrthoDB" id="21151at2759"/>
<dbReference type="InterPro" id="IPR026859">
    <property type="entry name" value="Myosin-bd"/>
</dbReference>
<keyword evidence="12" id="KW-0539">Nucleus</keyword>
<evidence type="ECO:0000256" key="13">
    <source>
        <dbReference type="SAM" id="Coils"/>
    </source>
</evidence>
<dbReference type="Proteomes" id="UP000028545">
    <property type="component" value="Unassembled WGS sequence"/>
</dbReference>
<evidence type="ECO:0000256" key="15">
    <source>
        <dbReference type="SAM" id="Phobius"/>
    </source>
</evidence>
<evidence type="ECO:0000313" key="18">
    <source>
        <dbReference type="Proteomes" id="UP000028545"/>
    </source>
</evidence>
<dbReference type="GO" id="GO:0005886">
    <property type="term" value="C:plasma membrane"/>
    <property type="evidence" value="ECO:0007669"/>
    <property type="project" value="UniProtKB-SubCell"/>
</dbReference>
<comment type="caution">
    <text evidence="17">The sequence shown here is derived from an EMBL/GenBank/DDBJ whole genome shotgun (WGS) entry which is preliminary data.</text>
</comment>
<keyword evidence="8" id="KW-0965">Cell junction</keyword>
<dbReference type="HOGENOM" id="CLU_005766_2_0_1"/>
<keyword evidence="10 13" id="KW-0175">Coiled coil</keyword>
<dbReference type="Pfam" id="PF12632">
    <property type="entry name" value="Vezatin"/>
    <property type="match status" value="1"/>
</dbReference>